<reference evidence="11" key="1">
    <citation type="submission" date="2018-02" db="EMBL/GenBank/DDBJ databases">
        <title>Rhizophora mucronata_Transcriptome.</title>
        <authorList>
            <person name="Meera S.P."/>
            <person name="Sreeshan A."/>
            <person name="Augustine A."/>
        </authorList>
    </citation>
    <scope>NUCLEOTIDE SEQUENCE</scope>
    <source>
        <tissue evidence="11">Leaf</tissue>
    </source>
</reference>
<dbReference type="Pfam" id="PF08100">
    <property type="entry name" value="Dimerisation"/>
    <property type="match status" value="1"/>
</dbReference>
<dbReference type="GO" id="GO:0047763">
    <property type="term" value="F:caffeate O-methyltransferase activity"/>
    <property type="evidence" value="ECO:0007669"/>
    <property type="project" value="UniProtKB-EC"/>
</dbReference>
<dbReference type="PANTHER" id="PTHR11746">
    <property type="entry name" value="O-METHYLTRANSFERASE"/>
    <property type="match status" value="1"/>
</dbReference>
<dbReference type="InterPro" id="IPR036390">
    <property type="entry name" value="WH_DNA-bd_sf"/>
</dbReference>
<comment type="pathway">
    <text evidence="1">Aromatic compound metabolism; phenylpropanoid biosynthesis.</text>
</comment>
<comment type="function">
    <text evidence="7">Catalyzes the conversion of caffeic acid to ferulic acid and of 5-hydroxyferulic acid to sinapic acid. The resulting products may subsequently be converted to the corresponding alcohols that are incorporated into lignins.</text>
</comment>
<dbReference type="EC" id="2.1.1.68" evidence="6"/>
<dbReference type="GO" id="GO:0032259">
    <property type="term" value="P:methylation"/>
    <property type="evidence" value="ECO:0007669"/>
    <property type="project" value="UniProtKB-KW"/>
</dbReference>
<feature type="domain" description="O-methyltransferase dimerisation" evidence="10">
    <location>
        <begin position="37"/>
        <end position="129"/>
    </location>
</feature>
<evidence type="ECO:0000256" key="2">
    <source>
        <dbReference type="ARBA" id="ARBA00022603"/>
    </source>
</evidence>
<keyword evidence="5" id="KW-0438">Lignin biosynthesis</keyword>
<dbReference type="FunFam" id="1.10.10.10:FF:000357">
    <property type="entry name" value="Caffeic acid 3-O-methyltransferase"/>
    <property type="match status" value="1"/>
</dbReference>
<dbReference type="InterPro" id="IPR036388">
    <property type="entry name" value="WH-like_DNA-bd_sf"/>
</dbReference>
<keyword evidence="4" id="KW-0949">S-adenosyl-L-methionine</keyword>
<sequence length="379" mass="41602">MNTNTGHRPTTISKISAMSQIQSQHDEVETAKQAILLANAGALIKVLKSAIELNIIDILYTATSSGAWLSPCDIAARIPTKNPDAASYMDRLLSFLASFDVVECSTSTNENGEVERAYGAAPICKFLTRNHDDGKGSLAPLFLFHHDEVLDKSWHCLNEAILEGGIPFNRAYGMTEFEYSATDQRFNRIFNEGMSNHSALIMKKVLEVYKGFDGLNVLVDVGGGIGVNLKMIVSRYPHIKGINYDLPHVVANAPSHPGIENVGGNMFVSVPKGDAIFLKWILEDWSDEHCLKILKNCWEALPSNGKVIIVELILPEKPEKDVSSRIVFGQDVILLAQNVGGRQRTQKEYDAMARKSGFSGCEAVCSAYNCLVLECHKGA</sequence>
<accession>A0A2P2LGJ7</accession>
<dbReference type="PIRSF" id="PIRSF005739">
    <property type="entry name" value="O-mtase"/>
    <property type="match status" value="1"/>
</dbReference>
<evidence type="ECO:0000256" key="1">
    <source>
        <dbReference type="ARBA" id="ARBA00004928"/>
    </source>
</evidence>
<dbReference type="FunFam" id="3.40.50.150:FF:000061">
    <property type="entry name" value="Caffeic acid O-methyltransferase"/>
    <property type="match status" value="1"/>
</dbReference>
<evidence type="ECO:0000256" key="7">
    <source>
        <dbReference type="ARBA" id="ARBA00045231"/>
    </source>
</evidence>
<evidence type="ECO:0000256" key="6">
    <source>
        <dbReference type="ARBA" id="ARBA00039011"/>
    </source>
</evidence>
<evidence type="ECO:0000256" key="5">
    <source>
        <dbReference type="ARBA" id="ARBA00022733"/>
    </source>
</evidence>
<dbReference type="PROSITE" id="PS51683">
    <property type="entry name" value="SAM_OMT_II"/>
    <property type="match status" value="1"/>
</dbReference>
<dbReference type="GO" id="GO:0009809">
    <property type="term" value="P:lignin biosynthetic process"/>
    <property type="evidence" value="ECO:0007669"/>
    <property type="project" value="UniProtKB-KW"/>
</dbReference>
<keyword evidence="3 11" id="KW-0808">Transferase</keyword>
<comment type="catalytic activity">
    <reaction evidence="8">
        <text>(E)-caffeate + S-adenosyl-L-methionine = (E)-ferulate + S-adenosyl-L-homocysteine + H(+)</text>
        <dbReference type="Rhea" id="RHEA:20225"/>
        <dbReference type="ChEBI" id="CHEBI:15378"/>
        <dbReference type="ChEBI" id="CHEBI:29749"/>
        <dbReference type="ChEBI" id="CHEBI:57770"/>
        <dbReference type="ChEBI" id="CHEBI:57856"/>
        <dbReference type="ChEBI" id="CHEBI:59789"/>
        <dbReference type="EC" id="2.1.1.68"/>
    </reaction>
</comment>
<dbReference type="Pfam" id="PF00891">
    <property type="entry name" value="Methyltransf_2"/>
    <property type="match status" value="1"/>
</dbReference>
<feature type="domain" description="O-methyltransferase C-terminal" evidence="9">
    <location>
        <begin position="154"/>
        <end position="359"/>
    </location>
</feature>
<dbReference type="SUPFAM" id="SSF53335">
    <property type="entry name" value="S-adenosyl-L-methionine-dependent methyltransferases"/>
    <property type="match status" value="1"/>
</dbReference>
<proteinExistence type="predicted"/>
<evidence type="ECO:0000256" key="3">
    <source>
        <dbReference type="ARBA" id="ARBA00022679"/>
    </source>
</evidence>
<evidence type="ECO:0000313" key="11">
    <source>
        <dbReference type="EMBL" id="MBX17108.1"/>
    </source>
</evidence>
<organism evidence="11">
    <name type="scientific">Rhizophora mucronata</name>
    <name type="common">Asiatic mangrove</name>
    <dbReference type="NCBI Taxonomy" id="61149"/>
    <lineage>
        <taxon>Eukaryota</taxon>
        <taxon>Viridiplantae</taxon>
        <taxon>Streptophyta</taxon>
        <taxon>Embryophyta</taxon>
        <taxon>Tracheophyta</taxon>
        <taxon>Spermatophyta</taxon>
        <taxon>Magnoliopsida</taxon>
        <taxon>eudicotyledons</taxon>
        <taxon>Gunneridae</taxon>
        <taxon>Pentapetalae</taxon>
        <taxon>rosids</taxon>
        <taxon>fabids</taxon>
        <taxon>Malpighiales</taxon>
        <taxon>Rhizophoraceae</taxon>
        <taxon>Rhizophora</taxon>
    </lineage>
</organism>
<dbReference type="GO" id="GO:0046983">
    <property type="term" value="F:protein dimerization activity"/>
    <property type="evidence" value="ECO:0007669"/>
    <property type="project" value="InterPro"/>
</dbReference>
<keyword evidence="2 11" id="KW-0489">Methyltransferase</keyword>
<dbReference type="InterPro" id="IPR001077">
    <property type="entry name" value="COMT_C"/>
</dbReference>
<dbReference type="InterPro" id="IPR016461">
    <property type="entry name" value="COMT-like"/>
</dbReference>
<dbReference type="InterPro" id="IPR029063">
    <property type="entry name" value="SAM-dependent_MTases_sf"/>
</dbReference>
<dbReference type="Gene3D" id="1.10.10.10">
    <property type="entry name" value="Winged helix-like DNA-binding domain superfamily/Winged helix DNA-binding domain"/>
    <property type="match status" value="1"/>
</dbReference>
<dbReference type="Gene3D" id="3.40.50.150">
    <property type="entry name" value="Vaccinia Virus protein VP39"/>
    <property type="match status" value="1"/>
</dbReference>
<dbReference type="EMBL" id="GGEC01036624">
    <property type="protein sequence ID" value="MBX17108.1"/>
    <property type="molecule type" value="Transcribed_RNA"/>
</dbReference>
<name>A0A2P2LGJ7_RHIMU</name>
<evidence type="ECO:0000256" key="4">
    <source>
        <dbReference type="ARBA" id="ARBA00022691"/>
    </source>
</evidence>
<evidence type="ECO:0000259" key="10">
    <source>
        <dbReference type="Pfam" id="PF08100"/>
    </source>
</evidence>
<evidence type="ECO:0000256" key="8">
    <source>
        <dbReference type="ARBA" id="ARBA00051840"/>
    </source>
</evidence>
<dbReference type="AlphaFoldDB" id="A0A2P2LGJ7"/>
<protein>
    <recommendedName>
        <fullName evidence="6">caffeate O-methyltransferase</fullName>
        <ecNumber evidence="6">2.1.1.68</ecNumber>
    </recommendedName>
</protein>
<dbReference type="SUPFAM" id="SSF46785">
    <property type="entry name" value="Winged helix' DNA-binding domain"/>
    <property type="match status" value="1"/>
</dbReference>
<evidence type="ECO:0000259" key="9">
    <source>
        <dbReference type="Pfam" id="PF00891"/>
    </source>
</evidence>
<dbReference type="InterPro" id="IPR012967">
    <property type="entry name" value="COMT_dimerisation"/>
</dbReference>